<reference evidence="1 2" key="1">
    <citation type="submission" date="2020-06" db="EMBL/GenBank/DDBJ databases">
        <title>Characterization of Pseudomonas phiPsa374-like phages.</title>
        <authorList>
            <person name="Warring S."/>
            <person name="Malone L.M."/>
            <person name="Easingwood R.A."/>
            <person name="Rigano L."/>
            <person name="Frampton R.A."/>
            <person name="Lopez Acedo E."/>
            <person name="Templeton M.D."/>
            <person name="Kleffmann T."/>
            <person name="Bostina M."/>
            <person name="Fineran P.C."/>
        </authorList>
    </citation>
    <scope>NUCLEOTIDE SEQUENCE [LARGE SCALE GENOMIC DNA]</scope>
</reference>
<evidence type="ECO:0000313" key="1">
    <source>
        <dbReference type="EMBL" id="QNN99919.1"/>
    </source>
</evidence>
<accession>A0A7G9V0W4</accession>
<evidence type="ECO:0000313" key="2">
    <source>
        <dbReference type="Proteomes" id="UP000516074"/>
    </source>
</evidence>
<organism evidence="1 2">
    <name type="scientific">Pseudomonas phage phiPsa267</name>
    <dbReference type="NCBI Taxonomy" id="1460361"/>
    <lineage>
        <taxon>Viruses</taxon>
        <taxon>Duplodnaviria</taxon>
        <taxon>Heunggongvirae</taxon>
        <taxon>Uroviricota</taxon>
        <taxon>Caudoviricetes</taxon>
        <taxon>Vandenendeviridae</taxon>
        <taxon>Gorskivirinae</taxon>
        <taxon>Otagovirus</taxon>
        <taxon>Otagovirus psa267</taxon>
    </lineage>
</organism>
<keyword evidence="2" id="KW-1185">Reference proteome</keyword>
<dbReference type="EMBL" id="MT670417">
    <property type="protein sequence ID" value="QNN99919.1"/>
    <property type="molecule type" value="Genomic_DNA"/>
</dbReference>
<name>A0A7G9V0W4_9CAUD</name>
<proteinExistence type="predicted"/>
<protein>
    <submittedName>
        <fullName evidence="1">Uncharacterized protein</fullName>
    </submittedName>
</protein>
<dbReference type="Proteomes" id="UP000516074">
    <property type="component" value="Segment"/>
</dbReference>
<gene>
    <name evidence="1" type="ORF">phiPsa267_173</name>
</gene>
<sequence length="147" mass="16733">MNVMAKAHKITRATVDASPVKLCYRSLFVAALKDCHKMNKEQMAAVKHFEDAIARTLVHFEKLGVNDYYIAIENNSQINDYTILKHKDENNLQSPLGWASYANAIVTHPRQADQYVIAYPGVVKLHAQTYLSKVLESFRENIAQIQK</sequence>